<dbReference type="InterPro" id="IPR011990">
    <property type="entry name" value="TPR-like_helical_dom_sf"/>
</dbReference>
<dbReference type="OrthoDB" id="4532668at2"/>
<keyword evidence="1" id="KW-0472">Membrane</keyword>
<evidence type="ECO:0000256" key="1">
    <source>
        <dbReference type="SAM" id="Phobius"/>
    </source>
</evidence>
<organism evidence="2 3">
    <name type="scientific">Kribbella antibiotica</name>
    <dbReference type="NCBI Taxonomy" id="190195"/>
    <lineage>
        <taxon>Bacteria</taxon>
        <taxon>Bacillati</taxon>
        <taxon>Actinomycetota</taxon>
        <taxon>Actinomycetes</taxon>
        <taxon>Propionibacteriales</taxon>
        <taxon>Kribbellaceae</taxon>
        <taxon>Kribbella</taxon>
    </lineage>
</organism>
<protein>
    <submittedName>
        <fullName evidence="2">Sel1 repeat family protein</fullName>
    </submittedName>
</protein>
<dbReference type="Gene3D" id="1.25.40.10">
    <property type="entry name" value="Tetratricopeptide repeat domain"/>
    <property type="match status" value="1"/>
</dbReference>
<dbReference type="SUPFAM" id="SSF81901">
    <property type="entry name" value="HCP-like"/>
    <property type="match status" value="1"/>
</dbReference>
<comment type="caution">
    <text evidence="2">The sequence shown here is derived from an EMBL/GenBank/DDBJ whole genome shotgun (WGS) entry which is preliminary data.</text>
</comment>
<proteinExistence type="predicted"/>
<dbReference type="Proteomes" id="UP000295124">
    <property type="component" value="Unassembled WGS sequence"/>
</dbReference>
<dbReference type="EMBL" id="SMKX01000167">
    <property type="protein sequence ID" value="TDD46692.1"/>
    <property type="molecule type" value="Genomic_DNA"/>
</dbReference>
<dbReference type="RefSeq" id="WP_132175749.1">
    <property type="nucleotide sequence ID" value="NZ_SMKX01000167.1"/>
</dbReference>
<name>A0A4R4YSX7_9ACTN</name>
<gene>
    <name evidence="2" type="ORF">E1263_36025</name>
</gene>
<keyword evidence="1" id="KW-1133">Transmembrane helix</keyword>
<feature type="transmembrane region" description="Helical" evidence="1">
    <location>
        <begin position="27"/>
        <end position="45"/>
    </location>
</feature>
<keyword evidence="1" id="KW-0812">Transmembrane</keyword>
<accession>A0A4R4YSX7</accession>
<evidence type="ECO:0000313" key="2">
    <source>
        <dbReference type="EMBL" id="TDD46692.1"/>
    </source>
</evidence>
<evidence type="ECO:0000313" key="3">
    <source>
        <dbReference type="Proteomes" id="UP000295124"/>
    </source>
</evidence>
<sequence length="135" mass="14612">MAGILAFVTLTLAVVSNVVQLITGNSIFLWICAGLYPIGLIFGALEWAERRARFRTPVGANVAEVRELGLEARGAGDKKAAERLLQVAAERGDVEAMWQLATVLLERDGRAAQPWLERAAAKGHPMAQMFLNPGN</sequence>
<dbReference type="AlphaFoldDB" id="A0A4R4YSX7"/>
<reference evidence="2 3" key="1">
    <citation type="submission" date="2019-03" db="EMBL/GenBank/DDBJ databases">
        <title>Draft genome sequences of novel Actinobacteria.</title>
        <authorList>
            <person name="Sahin N."/>
            <person name="Ay H."/>
            <person name="Saygin H."/>
        </authorList>
    </citation>
    <scope>NUCLEOTIDE SEQUENCE [LARGE SCALE GENOMIC DNA]</scope>
    <source>
        <strain evidence="2 3">JCM 13523</strain>
    </source>
</reference>
<keyword evidence="3" id="KW-1185">Reference proteome</keyword>